<proteinExistence type="predicted"/>
<dbReference type="AlphaFoldDB" id="A0A4Q2DG04"/>
<comment type="caution">
    <text evidence="2">The sequence shown here is derived from an EMBL/GenBank/DDBJ whole genome shotgun (WGS) entry which is preliminary data.</text>
</comment>
<dbReference type="Proteomes" id="UP000290288">
    <property type="component" value="Unassembled WGS sequence"/>
</dbReference>
<evidence type="ECO:0000313" key="2">
    <source>
        <dbReference type="EMBL" id="RXW18052.1"/>
    </source>
</evidence>
<feature type="coiled-coil region" evidence="1">
    <location>
        <begin position="6"/>
        <end position="36"/>
    </location>
</feature>
<dbReference type="EMBL" id="SDEE01000294">
    <property type="protein sequence ID" value="RXW18052.1"/>
    <property type="molecule type" value="Genomic_DNA"/>
</dbReference>
<name>A0A4Q2DG04_9AGAR</name>
<keyword evidence="1" id="KW-0175">Coiled coil</keyword>
<gene>
    <name evidence="2" type="ORF">EST38_g7804</name>
</gene>
<evidence type="ECO:0000313" key="3">
    <source>
        <dbReference type="Proteomes" id="UP000290288"/>
    </source>
</evidence>
<accession>A0A4Q2DG04</accession>
<organism evidence="2 3">
    <name type="scientific">Candolleomyces aberdarensis</name>
    <dbReference type="NCBI Taxonomy" id="2316362"/>
    <lineage>
        <taxon>Eukaryota</taxon>
        <taxon>Fungi</taxon>
        <taxon>Dikarya</taxon>
        <taxon>Basidiomycota</taxon>
        <taxon>Agaricomycotina</taxon>
        <taxon>Agaricomycetes</taxon>
        <taxon>Agaricomycetidae</taxon>
        <taxon>Agaricales</taxon>
        <taxon>Agaricineae</taxon>
        <taxon>Psathyrellaceae</taxon>
        <taxon>Candolleomyces</taxon>
    </lineage>
</organism>
<keyword evidence="3" id="KW-1185">Reference proteome</keyword>
<reference evidence="2 3" key="1">
    <citation type="submission" date="2019-01" db="EMBL/GenBank/DDBJ databases">
        <title>Draft genome sequence of Psathyrella aberdarensis IHI B618.</title>
        <authorList>
            <person name="Buettner E."/>
            <person name="Kellner H."/>
        </authorList>
    </citation>
    <scope>NUCLEOTIDE SEQUENCE [LARGE SCALE GENOMIC DNA]</scope>
    <source>
        <strain evidence="2 3">IHI B618</strain>
    </source>
</reference>
<evidence type="ECO:0000256" key="1">
    <source>
        <dbReference type="SAM" id="Coils"/>
    </source>
</evidence>
<protein>
    <submittedName>
        <fullName evidence="2">Uncharacterized protein</fullName>
    </submittedName>
</protein>
<sequence length="81" mass="9399">MIYTLIEKHDEVYKNIIRLSKELEKEMSKLKGVSNEIYDLNAHFIENEFVEQVNILAAILPFVVERRCPFSIIDGSDVEVA</sequence>